<keyword evidence="9" id="KW-0067">ATP-binding</keyword>
<dbReference type="PANTHER" id="PTHR44936">
    <property type="entry name" value="SENSOR PROTEIN CREC"/>
    <property type="match status" value="1"/>
</dbReference>
<keyword evidence="5" id="KW-0597">Phosphoprotein</keyword>
<evidence type="ECO:0000256" key="7">
    <source>
        <dbReference type="ARBA" id="ARBA00022741"/>
    </source>
</evidence>
<evidence type="ECO:0000259" key="14">
    <source>
        <dbReference type="PROSITE" id="PS50109"/>
    </source>
</evidence>
<dbReference type="InterPro" id="IPR036890">
    <property type="entry name" value="HATPase_C_sf"/>
</dbReference>
<dbReference type="Gene3D" id="1.10.287.130">
    <property type="match status" value="1"/>
</dbReference>
<name>A0ABP8IDF8_9GAMM</name>
<dbReference type="PRINTS" id="PR00344">
    <property type="entry name" value="BCTRLSENSOR"/>
</dbReference>
<organism evidence="15 16">
    <name type="scientific">Kangiella marina</name>
    <dbReference type="NCBI Taxonomy" id="1079178"/>
    <lineage>
        <taxon>Bacteria</taxon>
        <taxon>Pseudomonadati</taxon>
        <taxon>Pseudomonadota</taxon>
        <taxon>Gammaproteobacteria</taxon>
        <taxon>Kangiellales</taxon>
        <taxon>Kangiellaceae</taxon>
        <taxon>Kangiella</taxon>
    </lineage>
</organism>
<keyword evidence="12" id="KW-0812">Transmembrane</keyword>
<keyword evidence="6" id="KW-0808">Transferase</keyword>
<dbReference type="PROSITE" id="PS50293">
    <property type="entry name" value="TPR_REGION"/>
    <property type="match status" value="1"/>
</dbReference>
<feature type="repeat" description="TPR" evidence="10">
    <location>
        <begin position="287"/>
        <end position="320"/>
    </location>
</feature>
<evidence type="ECO:0000256" key="9">
    <source>
        <dbReference type="ARBA" id="ARBA00022840"/>
    </source>
</evidence>
<dbReference type="SMART" id="SM00387">
    <property type="entry name" value="HATPase_c"/>
    <property type="match status" value="1"/>
</dbReference>
<dbReference type="Pfam" id="PF00512">
    <property type="entry name" value="HisKA"/>
    <property type="match status" value="1"/>
</dbReference>
<evidence type="ECO:0000256" key="3">
    <source>
        <dbReference type="ARBA" id="ARBA00012438"/>
    </source>
</evidence>
<dbReference type="EMBL" id="BAABFV010000001">
    <property type="protein sequence ID" value="GAA4356488.1"/>
    <property type="molecule type" value="Genomic_DNA"/>
</dbReference>
<dbReference type="CDD" id="cd00082">
    <property type="entry name" value="HisKA"/>
    <property type="match status" value="1"/>
</dbReference>
<protein>
    <recommendedName>
        <fullName evidence="3">histidine kinase</fullName>
        <ecNumber evidence="3">2.7.13.3</ecNumber>
    </recommendedName>
</protein>
<dbReference type="Pfam" id="PF13424">
    <property type="entry name" value="TPR_12"/>
    <property type="match status" value="2"/>
</dbReference>
<dbReference type="SUPFAM" id="SSF47384">
    <property type="entry name" value="Homodimeric domain of signal transducing histidine kinase"/>
    <property type="match status" value="1"/>
</dbReference>
<keyword evidence="4" id="KW-1003">Cell membrane</keyword>
<evidence type="ECO:0000256" key="6">
    <source>
        <dbReference type="ARBA" id="ARBA00022679"/>
    </source>
</evidence>
<dbReference type="Pfam" id="PF02518">
    <property type="entry name" value="HATPase_c"/>
    <property type="match status" value="1"/>
</dbReference>
<comment type="catalytic activity">
    <reaction evidence="1">
        <text>ATP + protein L-histidine = ADP + protein N-phospho-L-histidine.</text>
        <dbReference type="EC" id="2.7.13.3"/>
    </reaction>
</comment>
<gene>
    <name evidence="15" type="ORF">GCM10023151_04450</name>
</gene>
<comment type="caution">
    <text evidence="15">The sequence shown here is derived from an EMBL/GenBank/DDBJ whole genome shotgun (WGS) entry which is preliminary data.</text>
</comment>
<dbReference type="PROSITE" id="PS50005">
    <property type="entry name" value="TPR"/>
    <property type="match status" value="4"/>
</dbReference>
<dbReference type="SUPFAM" id="SSF55874">
    <property type="entry name" value="ATPase domain of HSP90 chaperone/DNA topoisomerase II/histidine kinase"/>
    <property type="match status" value="1"/>
</dbReference>
<keyword evidence="7" id="KW-0547">Nucleotide-binding</keyword>
<dbReference type="InterPro" id="IPR004358">
    <property type="entry name" value="Sig_transdc_His_kin-like_C"/>
</dbReference>
<evidence type="ECO:0000256" key="5">
    <source>
        <dbReference type="ARBA" id="ARBA00022553"/>
    </source>
</evidence>
<evidence type="ECO:0000313" key="16">
    <source>
        <dbReference type="Proteomes" id="UP001501011"/>
    </source>
</evidence>
<accession>A0ABP8IDF8</accession>
<keyword evidence="11" id="KW-0175">Coiled coil</keyword>
<evidence type="ECO:0000256" key="2">
    <source>
        <dbReference type="ARBA" id="ARBA00004651"/>
    </source>
</evidence>
<feature type="coiled-coil region" evidence="11">
    <location>
        <begin position="458"/>
        <end position="485"/>
    </location>
</feature>
<dbReference type="Gene3D" id="3.30.565.10">
    <property type="entry name" value="Histidine kinase-like ATPase, C-terminal domain"/>
    <property type="match status" value="1"/>
</dbReference>
<reference evidence="16" key="1">
    <citation type="journal article" date="2019" name="Int. J. Syst. Evol. Microbiol.">
        <title>The Global Catalogue of Microorganisms (GCM) 10K type strain sequencing project: providing services to taxonomists for standard genome sequencing and annotation.</title>
        <authorList>
            <consortium name="The Broad Institute Genomics Platform"/>
            <consortium name="The Broad Institute Genome Sequencing Center for Infectious Disease"/>
            <person name="Wu L."/>
            <person name="Ma J."/>
        </authorList>
    </citation>
    <scope>NUCLEOTIDE SEQUENCE [LARGE SCALE GENOMIC DNA]</scope>
    <source>
        <strain evidence="16">JCM 17728</strain>
    </source>
</reference>
<dbReference type="SUPFAM" id="SSF48452">
    <property type="entry name" value="TPR-like"/>
    <property type="match status" value="3"/>
</dbReference>
<dbReference type="InterPro" id="IPR003661">
    <property type="entry name" value="HisK_dim/P_dom"/>
</dbReference>
<dbReference type="InterPro" id="IPR036097">
    <property type="entry name" value="HisK_dim/P_sf"/>
</dbReference>
<keyword evidence="13" id="KW-0732">Signal</keyword>
<dbReference type="InterPro" id="IPR003594">
    <property type="entry name" value="HATPase_dom"/>
</dbReference>
<evidence type="ECO:0000256" key="1">
    <source>
        <dbReference type="ARBA" id="ARBA00000085"/>
    </source>
</evidence>
<feature type="repeat" description="TPR" evidence="10">
    <location>
        <begin position="247"/>
        <end position="280"/>
    </location>
</feature>
<dbReference type="PROSITE" id="PS50109">
    <property type="entry name" value="HIS_KIN"/>
    <property type="match status" value="1"/>
</dbReference>
<dbReference type="PANTHER" id="PTHR44936:SF10">
    <property type="entry name" value="SENSOR PROTEIN RSTB"/>
    <property type="match status" value="1"/>
</dbReference>
<feature type="transmembrane region" description="Helical" evidence="12">
    <location>
        <begin position="488"/>
        <end position="507"/>
    </location>
</feature>
<sequence>MWLMLCCFVLSFSSALYAASESSEANYDDYTEQQLLSALEQASPPERIDILLQLSVNNRNHQPQETLNYGQQALELLKKHPDSEQEILILSNMGWSHMILGDYESGVALAEKGVAIAEEVSDEKALIVPLNIAGLLYWRQGRYDEALTFYFRALEVTESLVDVSGKATTLNNIGLIYIERGDSPKAFQYFNQARLLHEAEGNKAKLSIAMNNIAGIHSAQSNYSDALEVQLEVLRIREELKDPPGIAEILLNIGITYDHIGNYEEAHEYYSRSIKIFSPLGDKRAIAQTLNATGLTYHHQKQYEQARVNFQKALDYAQQADDQAIASHVLIAIAELNISQKNPVEAQHYLDLAFQKIEQLGLRSLRAQAYFDQAEIYLLEGELDKALVQARSAFELAIELKEKAKQSSAQELLSRIYTARNDFQRALIAFKKYKTINDEIFSQNNSDKLAQLQSLYEAEKQAQQIELLERDKALQKAKIEQQRFERNVWIATLLLALVVALLLYGRFSQRKVNKALSNHLDIQRGLMQAVAHEFRAPLAKVQFAVDMLEESDNPNDKKLFDSIHKGTSQLDSLLKEIIELLKMESLKELEPLEPTLLDDLIREQIHSYQSFHPDKSVELVGSNGEQQFDLPRKHISWILSNLLSNAMHYSQSTVRISYSSSPKDLSIQVDDDGTGIPKKDRAKVFEPFVRLDPSRARTTGGTGLGLAIVQRLAQLYGAKVTISDSHLGGSSFILSWPRK</sequence>
<evidence type="ECO:0000256" key="10">
    <source>
        <dbReference type="PROSITE-ProRule" id="PRU00339"/>
    </source>
</evidence>
<dbReference type="InterPro" id="IPR050980">
    <property type="entry name" value="2C_sensor_his_kinase"/>
</dbReference>
<keyword evidence="16" id="KW-1185">Reference proteome</keyword>
<comment type="subcellular location">
    <subcellularLocation>
        <location evidence="2">Cell membrane</location>
        <topology evidence="2">Multi-pass membrane protein</topology>
    </subcellularLocation>
</comment>
<keyword evidence="12" id="KW-0472">Membrane</keyword>
<feature type="repeat" description="TPR" evidence="10">
    <location>
        <begin position="127"/>
        <end position="160"/>
    </location>
</feature>
<evidence type="ECO:0000256" key="8">
    <source>
        <dbReference type="ARBA" id="ARBA00022777"/>
    </source>
</evidence>
<evidence type="ECO:0000256" key="4">
    <source>
        <dbReference type="ARBA" id="ARBA00022475"/>
    </source>
</evidence>
<evidence type="ECO:0000256" key="13">
    <source>
        <dbReference type="SAM" id="SignalP"/>
    </source>
</evidence>
<feature type="domain" description="Histidine kinase" evidence="14">
    <location>
        <begin position="529"/>
        <end position="739"/>
    </location>
</feature>
<dbReference type="InterPro" id="IPR011990">
    <property type="entry name" value="TPR-like_helical_dom_sf"/>
</dbReference>
<evidence type="ECO:0000313" key="15">
    <source>
        <dbReference type="EMBL" id="GAA4356488.1"/>
    </source>
</evidence>
<dbReference type="InterPro" id="IPR005467">
    <property type="entry name" value="His_kinase_dom"/>
</dbReference>
<evidence type="ECO:0000256" key="11">
    <source>
        <dbReference type="SAM" id="Coils"/>
    </source>
</evidence>
<feature type="signal peptide" evidence="13">
    <location>
        <begin position="1"/>
        <end position="18"/>
    </location>
</feature>
<keyword evidence="8" id="KW-0418">Kinase</keyword>
<proteinExistence type="predicted"/>
<dbReference type="SMART" id="SM00028">
    <property type="entry name" value="TPR"/>
    <property type="match status" value="8"/>
</dbReference>
<feature type="repeat" description="TPR" evidence="10">
    <location>
        <begin position="167"/>
        <end position="200"/>
    </location>
</feature>
<dbReference type="Proteomes" id="UP001501011">
    <property type="component" value="Unassembled WGS sequence"/>
</dbReference>
<dbReference type="SMART" id="SM00388">
    <property type="entry name" value="HisKA"/>
    <property type="match status" value="1"/>
</dbReference>
<feature type="chain" id="PRO_5047005416" description="histidine kinase" evidence="13">
    <location>
        <begin position="19"/>
        <end position="739"/>
    </location>
</feature>
<dbReference type="EC" id="2.7.13.3" evidence="3"/>
<dbReference type="RefSeq" id="WP_345291574.1">
    <property type="nucleotide sequence ID" value="NZ_BAABFV010000001.1"/>
</dbReference>
<dbReference type="Pfam" id="PF13181">
    <property type="entry name" value="TPR_8"/>
    <property type="match status" value="1"/>
</dbReference>
<keyword evidence="10" id="KW-0802">TPR repeat</keyword>
<dbReference type="InterPro" id="IPR019734">
    <property type="entry name" value="TPR_rpt"/>
</dbReference>
<keyword evidence="12" id="KW-1133">Transmembrane helix</keyword>
<dbReference type="Gene3D" id="1.25.40.10">
    <property type="entry name" value="Tetratricopeptide repeat domain"/>
    <property type="match status" value="3"/>
</dbReference>
<evidence type="ECO:0000256" key="12">
    <source>
        <dbReference type="SAM" id="Phobius"/>
    </source>
</evidence>